<comment type="caution">
    <text evidence="1">The sequence shown here is derived from an EMBL/GenBank/DDBJ whole genome shotgun (WGS) entry which is preliminary data.</text>
</comment>
<organism evidence="1 2">
    <name type="scientific">Gossypium schwendimanii</name>
    <name type="common">Cotton</name>
    <dbReference type="NCBI Taxonomy" id="34291"/>
    <lineage>
        <taxon>Eukaryota</taxon>
        <taxon>Viridiplantae</taxon>
        <taxon>Streptophyta</taxon>
        <taxon>Embryophyta</taxon>
        <taxon>Tracheophyta</taxon>
        <taxon>Spermatophyta</taxon>
        <taxon>Magnoliopsida</taxon>
        <taxon>eudicotyledons</taxon>
        <taxon>Gunneridae</taxon>
        <taxon>Pentapetalae</taxon>
        <taxon>rosids</taxon>
        <taxon>malvids</taxon>
        <taxon>Malvales</taxon>
        <taxon>Malvaceae</taxon>
        <taxon>Malvoideae</taxon>
        <taxon>Gossypium</taxon>
    </lineage>
</organism>
<dbReference type="AlphaFoldDB" id="A0A7J9L062"/>
<evidence type="ECO:0000313" key="1">
    <source>
        <dbReference type="EMBL" id="MBA0852071.1"/>
    </source>
</evidence>
<protein>
    <recommendedName>
        <fullName evidence="3">RNase H type-1 domain-containing protein</fullName>
    </recommendedName>
</protein>
<gene>
    <name evidence="1" type="ORF">Goshw_000847</name>
</gene>
<sequence length="95" mass="10535">MVHDNIPSGFAAEAIACLQTVTVGKDLGMKYVEIEGDSLTIRDGDEVYTETTFSNGYVDYEKILNRFISTCLSSPRAICWGTDIFLKKSLEDDNS</sequence>
<keyword evidence="2" id="KW-1185">Reference proteome</keyword>
<evidence type="ECO:0008006" key="3">
    <source>
        <dbReference type="Google" id="ProtNLM"/>
    </source>
</evidence>
<name>A0A7J9L062_GOSSC</name>
<dbReference type="Proteomes" id="UP000593576">
    <property type="component" value="Unassembled WGS sequence"/>
</dbReference>
<evidence type="ECO:0000313" key="2">
    <source>
        <dbReference type="Proteomes" id="UP000593576"/>
    </source>
</evidence>
<proteinExistence type="predicted"/>
<dbReference type="EMBL" id="JABFAF010000004">
    <property type="protein sequence ID" value="MBA0852071.1"/>
    <property type="molecule type" value="Genomic_DNA"/>
</dbReference>
<accession>A0A7J9L062</accession>
<reference evidence="1 2" key="1">
    <citation type="journal article" date="2019" name="Genome Biol. Evol.">
        <title>Insights into the evolution of the New World diploid cottons (Gossypium, subgenus Houzingenia) based on genome sequencing.</title>
        <authorList>
            <person name="Grover C.E."/>
            <person name="Arick M.A. 2nd"/>
            <person name="Thrash A."/>
            <person name="Conover J.L."/>
            <person name="Sanders W.S."/>
            <person name="Peterson D.G."/>
            <person name="Frelichowski J.E."/>
            <person name="Scheffler J.A."/>
            <person name="Scheffler B.E."/>
            <person name="Wendel J.F."/>
        </authorList>
    </citation>
    <scope>NUCLEOTIDE SEQUENCE [LARGE SCALE GENOMIC DNA]</scope>
    <source>
        <strain evidence="1">1</strain>
        <tissue evidence="1">Leaf</tissue>
    </source>
</reference>
<dbReference type="OrthoDB" id="994082at2759"/>